<comment type="caution">
    <text evidence="1">The sequence shown here is derived from an EMBL/GenBank/DDBJ whole genome shotgun (WGS) entry which is preliminary data.</text>
</comment>
<keyword evidence="2" id="KW-1185">Reference proteome</keyword>
<evidence type="ECO:0000313" key="2">
    <source>
        <dbReference type="Proteomes" id="UP001447188"/>
    </source>
</evidence>
<sequence>MDDDDDTALAVSNRRPRKAWSDSKAFRRLQRELRGGDLRWDPRFHKPAETYCETPDRSEHVYWLTSSKRVLKSVRLDLLHGQHELRDYIILGEKPTFPHQLVTICRPHHQSSPDPVPSTGEDNLKPGSICYWTLDLASRSIKEVASVDYHASSLSLCDYSLSAAFTAWDIDHDKLAQVLVWDFAVDGILDRPSEPNQRILQKLEFRYGADSVVIDHDCAGERPIAIGACFAGLPGTQRGVGVRVLFSRKVVLYEPFGGSNPRIPAAASEFWKPAPETPLSSTDDATAAIPPPLITTIDISRIAASHLKTVLKSYADTPPRFTYARSAFIPSSRPLRFGPGERERFDRRCILAFGAVESQSRMYHLFVIALDAAAHTHRVLVAKAFSSSVVFCWENMVAAEAADLLARALERVVSVRKGRHDCRVDCEPVVGGFKGFEEFGWEAAAVEGICMRELGVVLKGWGAKRGLS</sequence>
<organism evidence="1 2">
    <name type="scientific">Discina gigas</name>
    <dbReference type="NCBI Taxonomy" id="1032678"/>
    <lineage>
        <taxon>Eukaryota</taxon>
        <taxon>Fungi</taxon>
        <taxon>Dikarya</taxon>
        <taxon>Ascomycota</taxon>
        <taxon>Pezizomycotina</taxon>
        <taxon>Pezizomycetes</taxon>
        <taxon>Pezizales</taxon>
        <taxon>Discinaceae</taxon>
        <taxon>Discina</taxon>
    </lineage>
</organism>
<accession>A0ABR3GXE4</accession>
<dbReference type="Proteomes" id="UP001447188">
    <property type="component" value="Unassembled WGS sequence"/>
</dbReference>
<evidence type="ECO:0008006" key="3">
    <source>
        <dbReference type="Google" id="ProtNLM"/>
    </source>
</evidence>
<proteinExistence type="predicted"/>
<protein>
    <recommendedName>
        <fullName evidence="3">DUF1618 domain-containing protein</fullName>
    </recommendedName>
</protein>
<evidence type="ECO:0000313" key="1">
    <source>
        <dbReference type="EMBL" id="KAL0640539.1"/>
    </source>
</evidence>
<reference evidence="1 2" key="1">
    <citation type="submission" date="2024-02" db="EMBL/GenBank/DDBJ databases">
        <title>Discinaceae phylogenomics.</title>
        <authorList>
            <person name="Dirks A.C."/>
            <person name="James T.Y."/>
        </authorList>
    </citation>
    <scope>NUCLEOTIDE SEQUENCE [LARGE SCALE GENOMIC DNA]</scope>
    <source>
        <strain evidence="1 2">ACD0624</strain>
    </source>
</reference>
<dbReference type="EMBL" id="JBBBZM010000003">
    <property type="protein sequence ID" value="KAL0640539.1"/>
    <property type="molecule type" value="Genomic_DNA"/>
</dbReference>
<name>A0ABR3GXE4_9PEZI</name>
<gene>
    <name evidence="1" type="ORF">Q9L58_000510</name>
</gene>